<name>A0A8T2UZT9_CERRI</name>
<dbReference type="Proteomes" id="UP000825935">
    <property type="component" value="Chromosome 4"/>
</dbReference>
<reference evidence="1" key="1">
    <citation type="submission" date="2021-08" db="EMBL/GenBank/DDBJ databases">
        <title>WGS assembly of Ceratopteris richardii.</title>
        <authorList>
            <person name="Marchant D.B."/>
            <person name="Chen G."/>
            <person name="Jenkins J."/>
            <person name="Shu S."/>
            <person name="Leebens-Mack J."/>
            <person name="Grimwood J."/>
            <person name="Schmutz J."/>
            <person name="Soltis P."/>
            <person name="Soltis D."/>
            <person name="Chen Z.-H."/>
        </authorList>
    </citation>
    <scope>NUCLEOTIDE SEQUENCE</scope>
    <source>
        <strain evidence="1">Whitten #5841</strain>
        <tissue evidence="1">Leaf</tissue>
    </source>
</reference>
<evidence type="ECO:0000313" key="1">
    <source>
        <dbReference type="EMBL" id="KAH7439466.1"/>
    </source>
</evidence>
<dbReference type="AlphaFoldDB" id="A0A8T2UZT9"/>
<dbReference type="EMBL" id="CM035409">
    <property type="protein sequence ID" value="KAH7439466.1"/>
    <property type="molecule type" value="Genomic_DNA"/>
</dbReference>
<organism evidence="1 2">
    <name type="scientific">Ceratopteris richardii</name>
    <name type="common">Triangle waterfern</name>
    <dbReference type="NCBI Taxonomy" id="49495"/>
    <lineage>
        <taxon>Eukaryota</taxon>
        <taxon>Viridiplantae</taxon>
        <taxon>Streptophyta</taxon>
        <taxon>Embryophyta</taxon>
        <taxon>Tracheophyta</taxon>
        <taxon>Polypodiopsida</taxon>
        <taxon>Polypodiidae</taxon>
        <taxon>Polypodiales</taxon>
        <taxon>Pteridineae</taxon>
        <taxon>Pteridaceae</taxon>
        <taxon>Parkerioideae</taxon>
        <taxon>Ceratopteris</taxon>
    </lineage>
</organism>
<sequence length="92" mass="10459">MQSRVQAMECLSDARRQFGSCSRCCAYGSEAVRIGDCEQADVYLLRNLIGSAVDAALRSLVRVRHVRKYVLRKLDLKQWPLTGFSDELCVYL</sequence>
<proteinExistence type="predicted"/>
<accession>A0A8T2UZT9</accession>
<keyword evidence="2" id="KW-1185">Reference proteome</keyword>
<protein>
    <submittedName>
        <fullName evidence="1">Uncharacterized protein</fullName>
    </submittedName>
</protein>
<evidence type="ECO:0000313" key="2">
    <source>
        <dbReference type="Proteomes" id="UP000825935"/>
    </source>
</evidence>
<gene>
    <name evidence="1" type="ORF">KP509_04G062900</name>
</gene>
<comment type="caution">
    <text evidence="1">The sequence shown here is derived from an EMBL/GenBank/DDBJ whole genome shotgun (WGS) entry which is preliminary data.</text>
</comment>